<organism evidence="3">
    <name type="scientific">Thrips palmi</name>
    <name type="common">Melon thrips</name>
    <dbReference type="NCBI Taxonomy" id="161013"/>
    <lineage>
        <taxon>Eukaryota</taxon>
        <taxon>Metazoa</taxon>
        <taxon>Ecdysozoa</taxon>
        <taxon>Arthropoda</taxon>
        <taxon>Hexapoda</taxon>
        <taxon>Insecta</taxon>
        <taxon>Pterygota</taxon>
        <taxon>Neoptera</taxon>
        <taxon>Paraneoptera</taxon>
        <taxon>Thysanoptera</taxon>
        <taxon>Terebrantia</taxon>
        <taxon>Thripoidea</taxon>
        <taxon>Thripidae</taxon>
        <taxon>Thrips</taxon>
    </lineage>
</organism>
<proteinExistence type="predicted"/>
<dbReference type="KEGG" id="tpal:117642273"/>
<protein>
    <submittedName>
        <fullName evidence="3">Keratinocyte proline-rich protein-like</fullName>
    </submittedName>
</protein>
<feature type="signal peptide" evidence="1">
    <location>
        <begin position="1"/>
        <end position="25"/>
    </location>
</feature>
<sequence length="160" mass="16697">MKTGSILKALAVSALVLAFVSAALASCGCSNGGKDVCGLGTGCSKAVVRPARIIPVPRPTTVVRKYVTVVEEESQPTYVHRPAPRPAPQPCYEAAPAPEPAPEPCYSCGRGHSGYSSCGQEERTVVYKPAPLPVQRIVVRPAPQPVCRSCLLPAPSCGCQ</sequence>
<dbReference type="AlphaFoldDB" id="A0A6P8ZJY6"/>
<dbReference type="Proteomes" id="UP000515158">
    <property type="component" value="Unplaced"/>
</dbReference>
<keyword evidence="1" id="KW-0732">Signal</keyword>
<accession>A0A6P8ZJY6</accession>
<feature type="chain" id="PRO_5028281287" evidence="1">
    <location>
        <begin position="26"/>
        <end position="160"/>
    </location>
</feature>
<evidence type="ECO:0000313" key="3">
    <source>
        <dbReference type="RefSeq" id="XP_034236169.1"/>
    </source>
</evidence>
<name>A0A6P8ZJY6_THRPL</name>
<reference evidence="3" key="1">
    <citation type="submission" date="2025-08" db="UniProtKB">
        <authorList>
            <consortium name="RefSeq"/>
        </authorList>
    </citation>
    <scope>IDENTIFICATION</scope>
    <source>
        <tissue evidence="3">Total insect</tissue>
    </source>
</reference>
<dbReference type="PROSITE" id="PS51257">
    <property type="entry name" value="PROKAR_LIPOPROTEIN"/>
    <property type="match status" value="1"/>
</dbReference>
<dbReference type="InParanoid" id="A0A6P8ZJY6"/>
<dbReference type="GeneID" id="117642273"/>
<keyword evidence="2" id="KW-1185">Reference proteome</keyword>
<evidence type="ECO:0000313" key="2">
    <source>
        <dbReference type="Proteomes" id="UP000515158"/>
    </source>
</evidence>
<gene>
    <name evidence="3" type="primary">LOC117642273</name>
</gene>
<evidence type="ECO:0000256" key="1">
    <source>
        <dbReference type="SAM" id="SignalP"/>
    </source>
</evidence>
<dbReference type="RefSeq" id="XP_034236169.1">
    <property type="nucleotide sequence ID" value="XM_034380278.1"/>
</dbReference>